<proteinExistence type="predicted"/>
<dbReference type="EMBL" id="GBRH01196562">
    <property type="protein sequence ID" value="JAE01334.1"/>
    <property type="molecule type" value="Transcribed_RNA"/>
</dbReference>
<reference evidence="1" key="1">
    <citation type="submission" date="2014-09" db="EMBL/GenBank/DDBJ databases">
        <authorList>
            <person name="Magalhaes I.L.F."/>
            <person name="Oliveira U."/>
            <person name="Santos F.R."/>
            <person name="Vidigal T.H.D.A."/>
            <person name="Brescovit A.D."/>
            <person name="Santos A.J."/>
        </authorList>
    </citation>
    <scope>NUCLEOTIDE SEQUENCE</scope>
    <source>
        <tissue evidence="1">Shoot tissue taken approximately 20 cm above the soil surface</tissue>
    </source>
</reference>
<name>A0A0A9EQP7_ARUDO</name>
<evidence type="ECO:0000313" key="1">
    <source>
        <dbReference type="EMBL" id="JAE01334.1"/>
    </source>
</evidence>
<accession>A0A0A9EQP7</accession>
<organism evidence="1">
    <name type="scientific">Arundo donax</name>
    <name type="common">Giant reed</name>
    <name type="synonym">Donax arundinaceus</name>
    <dbReference type="NCBI Taxonomy" id="35708"/>
    <lineage>
        <taxon>Eukaryota</taxon>
        <taxon>Viridiplantae</taxon>
        <taxon>Streptophyta</taxon>
        <taxon>Embryophyta</taxon>
        <taxon>Tracheophyta</taxon>
        <taxon>Spermatophyta</taxon>
        <taxon>Magnoliopsida</taxon>
        <taxon>Liliopsida</taxon>
        <taxon>Poales</taxon>
        <taxon>Poaceae</taxon>
        <taxon>PACMAD clade</taxon>
        <taxon>Arundinoideae</taxon>
        <taxon>Arundineae</taxon>
        <taxon>Arundo</taxon>
    </lineage>
</organism>
<protein>
    <submittedName>
        <fullName evidence="1">Uncharacterized protein</fullName>
    </submittedName>
</protein>
<dbReference type="AlphaFoldDB" id="A0A0A9EQP7"/>
<reference evidence="1" key="2">
    <citation type="journal article" date="2015" name="Data Brief">
        <title>Shoot transcriptome of the giant reed, Arundo donax.</title>
        <authorList>
            <person name="Barrero R.A."/>
            <person name="Guerrero F.D."/>
            <person name="Moolhuijzen P."/>
            <person name="Goolsby J.A."/>
            <person name="Tidwell J."/>
            <person name="Bellgard S.E."/>
            <person name="Bellgard M.I."/>
        </authorList>
    </citation>
    <scope>NUCLEOTIDE SEQUENCE</scope>
    <source>
        <tissue evidence="1">Shoot tissue taken approximately 20 cm above the soil surface</tissue>
    </source>
</reference>
<sequence length="25" mass="2885">MPIPPARVLRMKIFKLLFKSLNSAI</sequence>